<dbReference type="InterPro" id="IPR015424">
    <property type="entry name" value="PyrdxlP-dep_Trfase"/>
</dbReference>
<name>A0A919YQQ8_9BACL</name>
<dbReference type="GO" id="GO:0019346">
    <property type="term" value="P:transsulfuration"/>
    <property type="evidence" value="ECO:0007669"/>
    <property type="project" value="InterPro"/>
</dbReference>
<proteinExistence type="inferred from homology"/>
<sequence length="389" mass="42069">MMKIESRLAQIGSQKDTVTGAVSFPIYQATAFRHPGLGESTGFDYARTKSPTRAVLEEAVAEIESGDAAFACSSGMAALQTVFAYFSSGDHLIVSLDLYGGTYRLLERIMKRFGVTATYVDTNDLDQLGASLTSNTKAILIETPTNPLMMITDIAKVSTWAKSKGLLTIVDNTLLTPYFQRPLELGADIVIHSASKYLAGHNDVLAGLIITKGEELSAEMAFLHNSIGAVLGPQDSFLLARGMKTLALRMERHQSNATAIAKFLQTHEAIAEVFYPALPEHPGHSIQQGQSSGNTGIFSFKVKDARYVAPILSSVKLIAFAESLGGVESLMTYPAVQTHADIPEEIRQAIGVDDRLLRFSVGIEHVDDLIADLDQALKFAMQEVAALQN</sequence>
<dbReference type="AlphaFoldDB" id="A0A919YQQ8"/>
<evidence type="ECO:0000256" key="4">
    <source>
        <dbReference type="PIRSR" id="PIRSR001434-2"/>
    </source>
</evidence>
<dbReference type="GO" id="GO:0009086">
    <property type="term" value="P:methionine biosynthetic process"/>
    <property type="evidence" value="ECO:0007669"/>
    <property type="project" value="UniProtKB-ARBA"/>
</dbReference>
<dbReference type="Proteomes" id="UP000683139">
    <property type="component" value="Unassembled WGS sequence"/>
</dbReference>
<protein>
    <submittedName>
        <fullName evidence="6">Cystathionine gamma-synthase</fullName>
    </submittedName>
</protein>
<dbReference type="InterPro" id="IPR000277">
    <property type="entry name" value="Cys/Met-Metab_PyrdxlP-dep_enz"/>
</dbReference>
<dbReference type="InterPro" id="IPR015421">
    <property type="entry name" value="PyrdxlP-dep_Trfase_major"/>
</dbReference>
<dbReference type="GO" id="GO:0005737">
    <property type="term" value="C:cytoplasm"/>
    <property type="evidence" value="ECO:0007669"/>
    <property type="project" value="TreeGrafter"/>
</dbReference>
<keyword evidence="7" id="KW-1185">Reference proteome</keyword>
<evidence type="ECO:0000256" key="3">
    <source>
        <dbReference type="ARBA" id="ARBA00022898"/>
    </source>
</evidence>
<dbReference type="PIRSF" id="PIRSF001434">
    <property type="entry name" value="CGS"/>
    <property type="match status" value="1"/>
</dbReference>
<evidence type="ECO:0000313" key="7">
    <source>
        <dbReference type="Proteomes" id="UP000683139"/>
    </source>
</evidence>
<dbReference type="Pfam" id="PF01053">
    <property type="entry name" value="Cys_Met_Meta_PP"/>
    <property type="match status" value="1"/>
</dbReference>
<comment type="similarity">
    <text evidence="2 5">Belongs to the trans-sulfuration enzymes family.</text>
</comment>
<dbReference type="FunFam" id="3.40.640.10:FF:000009">
    <property type="entry name" value="Cystathionine gamma-synthase homolog"/>
    <property type="match status" value="1"/>
</dbReference>
<dbReference type="Gene3D" id="3.90.1150.10">
    <property type="entry name" value="Aspartate Aminotransferase, domain 1"/>
    <property type="match status" value="1"/>
</dbReference>
<evidence type="ECO:0000313" key="6">
    <source>
        <dbReference type="EMBL" id="GIP15626.1"/>
    </source>
</evidence>
<evidence type="ECO:0000256" key="5">
    <source>
        <dbReference type="RuleBase" id="RU362118"/>
    </source>
</evidence>
<dbReference type="GO" id="GO:0016846">
    <property type="term" value="F:carbon-sulfur lyase activity"/>
    <property type="evidence" value="ECO:0007669"/>
    <property type="project" value="TreeGrafter"/>
</dbReference>
<dbReference type="PANTHER" id="PTHR11808:SF90">
    <property type="entry name" value="CYSTATHIONINE GAMMA-SYNTHASE"/>
    <property type="match status" value="1"/>
</dbReference>
<dbReference type="Gene3D" id="3.40.640.10">
    <property type="entry name" value="Type I PLP-dependent aspartate aminotransferase-like (Major domain)"/>
    <property type="match status" value="1"/>
</dbReference>
<feature type="modified residue" description="N6-(pyridoxal phosphate)lysine" evidence="4">
    <location>
        <position position="196"/>
    </location>
</feature>
<organism evidence="6 7">
    <name type="scientific">Paenibacillus montaniterrae</name>
    <dbReference type="NCBI Taxonomy" id="429341"/>
    <lineage>
        <taxon>Bacteria</taxon>
        <taxon>Bacillati</taxon>
        <taxon>Bacillota</taxon>
        <taxon>Bacilli</taxon>
        <taxon>Bacillales</taxon>
        <taxon>Paenibacillaceae</taxon>
        <taxon>Paenibacillus</taxon>
    </lineage>
</organism>
<keyword evidence="3 4" id="KW-0663">Pyridoxal phosphate</keyword>
<evidence type="ECO:0000256" key="1">
    <source>
        <dbReference type="ARBA" id="ARBA00001933"/>
    </source>
</evidence>
<gene>
    <name evidence="6" type="ORF">J40TS1_12680</name>
</gene>
<dbReference type="GO" id="GO:0030170">
    <property type="term" value="F:pyridoxal phosphate binding"/>
    <property type="evidence" value="ECO:0007669"/>
    <property type="project" value="InterPro"/>
</dbReference>
<dbReference type="EMBL" id="BOSE01000002">
    <property type="protein sequence ID" value="GIP15626.1"/>
    <property type="molecule type" value="Genomic_DNA"/>
</dbReference>
<dbReference type="FunFam" id="3.90.1150.10:FF:000033">
    <property type="entry name" value="Cystathionine gamma-synthase"/>
    <property type="match status" value="1"/>
</dbReference>
<accession>A0A919YQQ8</accession>
<dbReference type="SUPFAM" id="SSF53383">
    <property type="entry name" value="PLP-dependent transferases"/>
    <property type="match status" value="1"/>
</dbReference>
<reference evidence="6" key="1">
    <citation type="submission" date="2021-03" db="EMBL/GenBank/DDBJ databases">
        <title>Antimicrobial resistance genes in bacteria isolated from Japanese honey, and their potential for conferring macrolide and lincosamide resistance in the American foulbrood pathogen Paenibacillus larvae.</title>
        <authorList>
            <person name="Okamoto M."/>
            <person name="Kumagai M."/>
            <person name="Kanamori H."/>
            <person name="Takamatsu D."/>
        </authorList>
    </citation>
    <scope>NUCLEOTIDE SEQUENCE</scope>
    <source>
        <strain evidence="6">J40TS1</strain>
    </source>
</reference>
<evidence type="ECO:0000256" key="2">
    <source>
        <dbReference type="ARBA" id="ARBA00009077"/>
    </source>
</evidence>
<dbReference type="InterPro" id="IPR015422">
    <property type="entry name" value="PyrdxlP-dep_Trfase_small"/>
</dbReference>
<comment type="cofactor">
    <cofactor evidence="1 5">
        <name>pyridoxal 5'-phosphate</name>
        <dbReference type="ChEBI" id="CHEBI:597326"/>
    </cofactor>
</comment>
<dbReference type="PANTHER" id="PTHR11808">
    <property type="entry name" value="TRANS-SULFURATION ENZYME FAMILY MEMBER"/>
    <property type="match status" value="1"/>
</dbReference>
<comment type="caution">
    <text evidence="6">The sequence shown here is derived from an EMBL/GenBank/DDBJ whole genome shotgun (WGS) entry which is preliminary data.</text>
</comment>
<dbReference type="CDD" id="cd00614">
    <property type="entry name" value="CGS_like"/>
    <property type="match status" value="1"/>
</dbReference>